<dbReference type="SUPFAM" id="SSF56935">
    <property type="entry name" value="Porins"/>
    <property type="match status" value="1"/>
</dbReference>
<feature type="domain" description="TonB-dependent receptor-like beta-barrel" evidence="10">
    <location>
        <begin position="538"/>
        <end position="1125"/>
    </location>
</feature>
<dbReference type="PROSITE" id="PS52016">
    <property type="entry name" value="TONB_DEPENDENT_REC_3"/>
    <property type="match status" value="1"/>
</dbReference>
<evidence type="ECO:0000256" key="2">
    <source>
        <dbReference type="ARBA" id="ARBA00022448"/>
    </source>
</evidence>
<dbReference type="STRING" id="192904.SAMN04488514_109129"/>
<dbReference type="Pfam" id="PF07715">
    <property type="entry name" value="Plug"/>
    <property type="match status" value="1"/>
</dbReference>
<dbReference type="InterPro" id="IPR000531">
    <property type="entry name" value="Beta-barrel_TonB"/>
</dbReference>
<protein>
    <submittedName>
        <fullName evidence="12">TonB-linked outer membrane protein, SusC/RagA family</fullName>
    </submittedName>
</protein>
<dbReference type="NCBIfam" id="TIGR04057">
    <property type="entry name" value="SusC_RagA_signa"/>
    <property type="match status" value="1"/>
</dbReference>
<dbReference type="InterPro" id="IPR008969">
    <property type="entry name" value="CarboxyPept-like_regulatory"/>
</dbReference>
<evidence type="ECO:0000313" key="13">
    <source>
        <dbReference type="Proteomes" id="UP000199440"/>
    </source>
</evidence>
<comment type="subcellular location">
    <subcellularLocation>
        <location evidence="1 8">Cell outer membrane</location>
        <topology evidence="1 8">Multi-pass membrane protein</topology>
    </subcellularLocation>
</comment>
<feature type="domain" description="TonB-dependent receptor plug" evidence="11">
    <location>
        <begin position="230"/>
        <end position="352"/>
    </location>
</feature>
<sequence length="1156" mass="128301">MKKLLNCKRRRYPLLSYDLKMKLSTLFILVTFFTLQANDSYAQRAKITLNLNNVSVGQLLDEIESTTEFQFVYKIEDVDLKRIVSISVKNEGISKILNDIFENTNTTFNLNKRRIYLVGRKPSPPIKSQKVDSTIPVQQSSVNGVVTDSDGVPLPGANIIEKGTTNGVTADFDGNFFISVKDENAVLVVSYIGFSNKEVPINGQTNISVMLEESAAGLDEVVVVGYGTQKKRDVIGSMVSIKGEDIAKTPTTNLADNLQGMASGVMVNSRSGHPGSAPEIKIRGINSINLSSDPLWIVDGIPIFTGSSELNRDGVKAVSPISMLNPNDITSIEVLKDAAATAIYGSRASGGVILVTTKSAQSGKTGVKISYDMGVSSIPFSQEDIFVDSKTWWRLSDTAAANSGTVAPDPASIMAIQFWGDRPDMSRAEAEATNVDQLNAVTQDALFTQIGFSANKGFETGGVLFSLNYRNEDGLIRNNDFERLTSRINFNFKPLKSVEIGINSNFVYLKTNGVRSAQGKGAGGWANWSHTLPWWKIYDENSQTGYWAVNSGYNMTAFSDRDLTRYDVDQYRSINNAYVQWLPTDGLSIRGEVGVDLNVNNSSYWRSGLLAPSPPYFSQAQEQSVTRSIVNYNVYANYNKVFNEIHSFDFTLGTEASRNWSYTRTFAGDGLQTEYPELRNPLQLNSMAGYQGGDTYIKGFFGRANYKLFDRYMLNASVRRDGHSAFNEENRWANFYAVGLGWILSDENFMKDSSTISLLKLRGSYGITGNTAVSNSMTYMSWGLNTSSIWGVDYAAGSSTVGPLGSADLKWETTTNMDFGLDFGLFSNRINGSVAFYTQKVEDLILRGNVQPSVGFNNNQIYENAGDMKNWGFEFNISSSNIQTDNFTWKTDFNFSTNHNKIIILNETEKGKGKEDAQVIRKEGEALNTWYLANYVEVDPERGIPMIEERDSDIWDNEFRTVATGSIIPATSTNVADNRMVQSGKSPLPTFYGGLSNTFAYKNFDLNMSFSFEGGNWLWNSLYAENHNVMSEVNTINDVVGKFWEKPGDIAEYPLLLGGSDGWYYDSDGNPSEARIGYNTRQTSKWLERGDYIKLRNLQLGYTLPKSAGMDVLSPVRFYIGVTNLFTITGYKGLNPESLNDLPIPRTYTFGISINL</sequence>
<accession>A0A1G9TMX9</accession>
<dbReference type="NCBIfam" id="TIGR04056">
    <property type="entry name" value="OMP_RagA_SusC"/>
    <property type="match status" value="1"/>
</dbReference>
<dbReference type="InterPro" id="IPR023996">
    <property type="entry name" value="TonB-dep_OMP_SusC/RagA"/>
</dbReference>
<dbReference type="InterPro" id="IPR023997">
    <property type="entry name" value="TonB-dep_OMP_SusC/RagA_CS"/>
</dbReference>
<dbReference type="Proteomes" id="UP000199440">
    <property type="component" value="Unassembled WGS sequence"/>
</dbReference>
<proteinExistence type="inferred from homology"/>
<dbReference type="AlphaFoldDB" id="A0A1G9TMX9"/>
<keyword evidence="3 8" id="KW-1134">Transmembrane beta strand</keyword>
<keyword evidence="7 8" id="KW-0998">Cell outer membrane</keyword>
<evidence type="ECO:0000256" key="6">
    <source>
        <dbReference type="ARBA" id="ARBA00023136"/>
    </source>
</evidence>
<evidence type="ECO:0000259" key="10">
    <source>
        <dbReference type="Pfam" id="PF00593"/>
    </source>
</evidence>
<dbReference type="InterPro" id="IPR039426">
    <property type="entry name" value="TonB-dep_rcpt-like"/>
</dbReference>
<keyword evidence="6 8" id="KW-0472">Membrane</keyword>
<keyword evidence="5 9" id="KW-0798">TonB box</keyword>
<gene>
    <name evidence="12" type="ORF">SAMN04488514_109129</name>
</gene>
<evidence type="ECO:0000313" key="12">
    <source>
        <dbReference type="EMBL" id="SDM48992.1"/>
    </source>
</evidence>
<dbReference type="RefSeq" id="WP_089892266.1">
    <property type="nucleotide sequence ID" value="NZ_FNGV01000009.1"/>
</dbReference>
<evidence type="ECO:0000259" key="11">
    <source>
        <dbReference type="Pfam" id="PF07715"/>
    </source>
</evidence>
<dbReference type="Gene3D" id="2.170.130.10">
    <property type="entry name" value="TonB-dependent receptor, plug domain"/>
    <property type="match status" value="1"/>
</dbReference>
<keyword evidence="2 8" id="KW-0813">Transport</keyword>
<dbReference type="InterPro" id="IPR012910">
    <property type="entry name" value="Plug_dom"/>
</dbReference>
<dbReference type="InterPro" id="IPR037066">
    <property type="entry name" value="Plug_dom_sf"/>
</dbReference>
<dbReference type="Pfam" id="PF00593">
    <property type="entry name" value="TonB_dep_Rec_b-barrel"/>
    <property type="match status" value="1"/>
</dbReference>
<evidence type="ECO:0000256" key="3">
    <source>
        <dbReference type="ARBA" id="ARBA00022452"/>
    </source>
</evidence>
<dbReference type="GO" id="GO:0009279">
    <property type="term" value="C:cell outer membrane"/>
    <property type="evidence" value="ECO:0007669"/>
    <property type="project" value="UniProtKB-SubCell"/>
</dbReference>
<dbReference type="SUPFAM" id="SSF49464">
    <property type="entry name" value="Carboxypeptidase regulatory domain-like"/>
    <property type="match status" value="1"/>
</dbReference>
<evidence type="ECO:0000256" key="4">
    <source>
        <dbReference type="ARBA" id="ARBA00022692"/>
    </source>
</evidence>
<evidence type="ECO:0000256" key="7">
    <source>
        <dbReference type="ARBA" id="ARBA00023237"/>
    </source>
</evidence>
<dbReference type="OrthoDB" id="9768177at2"/>
<dbReference type="EMBL" id="FNGV01000009">
    <property type="protein sequence ID" value="SDM48992.1"/>
    <property type="molecule type" value="Genomic_DNA"/>
</dbReference>
<comment type="similarity">
    <text evidence="8 9">Belongs to the TonB-dependent receptor family.</text>
</comment>
<evidence type="ECO:0000256" key="8">
    <source>
        <dbReference type="PROSITE-ProRule" id="PRU01360"/>
    </source>
</evidence>
<dbReference type="Gene3D" id="2.60.40.1120">
    <property type="entry name" value="Carboxypeptidase-like, regulatory domain"/>
    <property type="match status" value="1"/>
</dbReference>
<reference evidence="12 13" key="1">
    <citation type="submission" date="2016-10" db="EMBL/GenBank/DDBJ databases">
        <authorList>
            <person name="de Groot N.N."/>
        </authorList>
    </citation>
    <scope>NUCLEOTIDE SEQUENCE [LARGE SCALE GENOMIC DNA]</scope>
    <source>
        <strain evidence="12 13">DSM 19886</strain>
    </source>
</reference>
<organism evidence="12 13">
    <name type="scientific">Kriegella aquimaris</name>
    <dbReference type="NCBI Taxonomy" id="192904"/>
    <lineage>
        <taxon>Bacteria</taxon>
        <taxon>Pseudomonadati</taxon>
        <taxon>Bacteroidota</taxon>
        <taxon>Flavobacteriia</taxon>
        <taxon>Flavobacteriales</taxon>
        <taxon>Flavobacteriaceae</taxon>
        <taxon>Kriegella</taxon>
    </lineage>
</organism>
<evidence type="ECO:0000256" key="1">
    <source>
        <dbReference type="ARBA" id="ARBA00004571"/>
    </source>
</evidence>
<keyword evidence="13" id="KW-1185">Reference proteome</keyword>
<evidence type="ECO:0000256" key="9">
    <source>
        <dbReference type="RuleBase" id="RU003357"/>
    </source>
</evidence>
<keyword evidence="4 8" id="KW-0812">Transmembrane</keyword>
<name>A0A1G9TMX9_9FLAO</name>
<dbReference type="Pfam" id="PF13715">
    <property type="entry name" value="CarbopepD_reg_2"/>
    <property type="match status" value="1"/>
</dbReference>
<evidence type="ECO:0000256" key="5">
    <source>
        <dbReference type="ARBA" id="ARBA00023077"/>
    </source>
</evidence>
<dbReference type="InterPro" id="IPR036942">
    <property type="entry name" value="Beta-barrel_TonB_sf"/>
</dbReference>
<dbReference type="Gene3D" id="2.40.170.20">
    <property type="entry name" value="TonB-dependent receptor, beta-barrel domain"/>
    <property type="match status" value="1"/>
</dbReference>